<evidence type="ECO:0000313" key="1">
    <source>
        <dbReference type="EMBL" id="GAT15323.1"/>
    </source>
</evidence>
<gene>
    <name evidence="1" type="ORF">RMCT_2293</name>
</gene>
<dbReference type="RefSeq" id="WP_003927990.1">
    <property type="nucleotide sequence ID" value="NZ_BCTB01000017.1"/>
</dbReference>
<dbReference type="InterPro" id="IPR046348">
    <property type="entry name" value="SIS_dom_sf"/>
</dbReference>
<dbReference type="EMBL" id="BCTB01000017">
    <property type="protein sequence ID" value="GAT15323.1"/>
    <property type="molecule type" value="Genomic_DNA"/>
</dbReference>
<dbReference type="GO" id="GO:1901135">
    <property type="term" value="P:carbohydrate derivative metabolic process"/>
    <property type="evidence" value="ECO:0007669"/>
    <property type="project" value="InterPro"/>
</dbReference>
<evidence type="ECO:0000313" key="2">
    <source>
        <dbReference type="Proteomes" id="UP000069654"/>
    </source>
</evidence>
<organism evidence="1 2">
    <name type="scientific">Mycolicibacterium thermoresistibile</name>
    <name type="common">Mycobacterium thermoresistibile</name>
    <dbReference type="NCBI Taxonomy" id="1797"/>
    <lineage>
        <taxon>Bacteria</taxon>
        <taxon>Bacillati</taxon>
        <taxon>Actinomycetota</taxon>
        <taxon>Actinomycetes</taxon>
        <taxon>Mycobacteriales</taxon>
        <taxon>Mycobacteriaceae</taxon>
        <taxon>Mycolicibacterium</taxon>
    </lineage>
</organism>
<sequence length="368" mass="37849">MNATHAPVDLDDPDGLQAADRNGLLWSAAMAGAQVRSTAAALDEGVLDPLRSDERPRTVIWVAGRGAAESAGSMLAAAMASSAAAPMVVLPEAPPWLGALDVVVVAGDDPGDPALVSAAATSVRRGCRLAVVAPYEGPLRDAAAGRSVVLAPRVQVPDDFALCRYLAAGLAIMDCVDPRMRTDLSALADDLDAEALRNSVGRESFVNPAKTLADRMLGRAVVLAGDNAATLALARHGAAIMLRVAHQPVAATCLADVLVALHGGLGVSSGARSQSSIFHDEQIDGPLPPRVRSFVLTTGADRPVVAARVGGFDDVDIIDAEDVPDAVAAADEVPAGAPTPSAGRLEQQLARLAVRLEMTAVYLRLVRG</sequence>
<reference evidence="1 2" key="1">
    <citation type="journal article" date="2016" name="Genome Announc.">
        <title>Draft Genome Sequences of Five Rapidly Growing Mycobacterium Species, M. thermoresistibile, M. fortuitum subsp. acetamidolyticum, M. canariasense, M. brisbanense, and M. novocastrense.</title>
        <authorList>
            <person name="Katahira K."/>
            <person name="Ogura Y."/>
            <person name="Gotoh Y."/>
            <person name="Hayashi T."/>
        </authorList>
    </citation>
    <scope>NUCLEOTIDE SEQUENCE [LARGE SCALE GENOMIC DNA]</scope>
    <source>
        <strain evidence="1 2">JCM6362</strain>
    </source>
</reference>
<reference evidence="2" key="2">
    <citation type="submission" date="2016-02" db="EMBL/GenBank/DDBJ databases">
        <title>Draft genome sequence of five rapidly growing Mycobacterium species.</title>
        <authorList>
            <person name="Katahira K."/>
            <person name="Gotou Y."/>
            <person name="Iida K."/>
            <person name="Ogura Y."/>
            <person name="Hayashi T."/>
        </authorList>
    </citation>
    <scope>NUCLEOTIDE SEQUENCE [LARGE SCALE GENOMIC DNA]</scope>
    <source>
        <strain evidence="2">JCM6362</strain>
    </source>
</reference>
<name>A0A117IMI6_MYCTH</name>
<dbReference type="OMA" id="PMATAPY"/>
<comment type="caution">
    <text evidence="1">The sequence shown here is derived from an EMBL/GenBank/DDBJ whole genome shotgun (WGS) entry which is preliminary data.</text>
</comment>
<protein>
    <submittedName>
        <fullName evidence="1">TobH protein</fullName>
    </submittedName>
</protein>
<proteinExistence type="predicted"/>
<dbReference type="AlphaFoldDB" id="A0A117IMI6"/>
<accession>A0A117IMI6</accession>
<dbReference type="GO" id="GO:0097367">
    <property type="term" value="F:carbohydrate derivative binding"/>
    <property type="evidence" value="ECO:0007669"/>
    <property type="project" value="InterPro"/>
</dbReference>
<dbReference type="Proteomes" id="UP000069654">
    <property type="component" value="Unassembled WGS sequence"/>
</dbReference>
<dbReference type="OrthoDB" id="4772742at2"/>
<dbReference type="STRING" id="1797.RMCT_2293"/>
<dbReference type="SUPFAM" id="SSF53697">
    <property type="entry name" value="SIS domain"/>
    <property type="match status" value="1"/>
</dbReference>